<dbReference type="EMBL" id="JACIJC010000001">
    <property type="protein sequence ID" value="MBB5684733.1"/>
    <property type="molecule type" value="Genomic_DNA"/>
</dbReference>
<dbReference type="AlphaFoldDB" id="A0A7W9AFP7"/>
<comment type="caution">
    <text evidence="1">The sequence shown here is derived from an EMBL/GenBank/DDBJ whole genome shotgun (WGS) entry which is preliminary data.</text>
</comment>
<accession>A0A7W9AFP7</accession>
<name>A0A7W9AFP7_9SPHN</name>
<keyword evidence="2" id="KW-1185">Reference proteome</keyword>
<organism evidence="1 2">
    <name type="scientific">Sphingobium boeckii</name>
    <dbReference type="NCBI Taxonomy" id="1082345"/>
    <lineage>
        <taxon>Bacteria</taxon>
        <taxon>Pseudomonadati</taxon>
        <taxon>Pseudomonadota</taxon>
        <taxon>Alphaproteobacteria</taxon>
        <taxon>Sphingomonadales</taxon>
        <taxon>Sphingomonadaceae</taxon>
        <taxon>Sphingobium</taxon>
    </lineage>
</organism>
<sequence length="113" mass="11848">MNQQSASSISTAPVTPGTQIGELRAILGLVHALAGNEMGIDRPEMTDADVRYAAAAPLVRRRFDALASETAAFSATGLSALIGGRERGNTKAAAAYLARSMDRAIVRMEKMLG</sequence>
<proteinExistence type="predicted"/>
<dbReference type="Proteomes" id="UP000549617">
    <property type="component" value="Unassembled WGS sequence"/>
</dbReference>
<dbReference type="RefSeq" id="WP_184015296.1">
    <property type="nucleotide sequence ID" value="NZ_JACIJC010000001.1"/>
</dbReference>
<evidence type="ECO:0000313" key="1">
    <source>
        <dbReference type="EMBL" id="MBB5684733.1"/>
    </source>
</evidence>
<protein>
    <submittedName>
        <fullName evidence="1">Uncharacterized protein</fullName>
    </submittedName>
</protein>
<evidence type="ECO:0000313" key="2">
    <source>
        <dbReference type="Proteomes" id="UP000549617"/>
    </source>
</evidence>
<gene>
    <name evidence="1" type="ORF">FHS49_000724</name>
</gene>
<reference evidence="1 2" key="1">
    <citation type="submission" date="2020-08" db="EMBL/GenBank/DDBJ databases">
        <title>Genomic Encyclopedia of Type Strains, Phase IV (KMG-IV): sequencing the most valuable type-strain genomes for metagenomic binning, comparative biology and taxonomic classification.</title>
        <authorList>
            <person name="Goeker M."/>
        </authorList>
    </citation>
    <scope>NUCLEOTIDE SEQUENCE [LARGE SCALE GENOMIC DNA]</scope>
    <source>
        <strain evidence="1 2">DSM 25079</strain>
    </source>
</reference>